<dbReference type="Pfam" id="PF20062">
    <property type="entry name" value="DUF6461"/>
    <property type="match status" value="1"/>
</dbReference>
<dbReference type="OrthoDB" id="4460129at2"/>
<dbReference type="EMBL" id="FNFB01000022">
    <property type="protein sequence ID" value="SDL46969.1"/>
    <property type="molecule type" value="Genomic_DNA"/>
</dbReference>
<dbReference type="STRING" id="683260.SAMN05421874_12236"/>
<dbReference type="RefSeq" id="WP_090770798.1">
    <property type="nucleotide sequence ID" value="NZ_FNFB01000022.1"/>
</dbReference>
<evidence type="ECO:0000313" key="2">
    <source>
        <dbReference type="Proteomes" id="UP000198683"/>
    </source>
</evidence>
<keyword evidence="2" id="KW-1185">Reference proteome</keyword>
<accession>A0A1G9KBJ4</accession>
<reference evidence="1 2" key="1">
    <citation type="submission" date="2016-10" db="EMBL/GenBank/DDBJ databases">
        <authorList>
            <person name="de Groot N.N."/>
        </authorList>
    </citation>
    <scope>NUCLEOTIDE SEQUENCE [LARGE SCALE GENOMIC DNA]</scope>
    <source>
        <strain evidence="1 2">CGMCC 4.5681</strain>
    </source>
</reference>
<dbReference type="AlphaFoldDB" id="A0A1G9KBJ4"/>
<gene>
    <name evidence="1" type="ORF">SAMN05421874_12236</name>
</gene>
<evidence type="ECO:0000313" key="1">
    <source>
        <dbReference type="EMBL" id="SDL46969.1"/>
    </source>
</evidence>
<name>A0A1G9KBJ4_9ACTN</name>
<protein>
    <submittedName>
        <fullName evidence="1">Uncharacterized protein</fullName>
    </submittedName>
</protein>
<organism evidence="1 2">
    <name type="scientific">Nonomuraea maritima</name>
    <dbReference type="NCBI Taxonomy" id="683260"/>
    <lineage>
        <taxon>Bacteria</taxon>
        <taxon>Bacillati</taxon>
        <taxon>Actinomycetota</taxon>
        <taxon>Actinomycetes</taxon>
        <taxon>Streptosporangiales</taxon>
        <taxon>Streptosporangiaceae</taxon>
        <taxon>Nonomuraea</taxon>
    </lineage>
</organism>
<dbReference type="Proteomes" id="UP000198683">
    <property type="component" value="Unassembled WGS sequence"/>
</dbReference>
<dbReference type="InterPro" id="IPR045592">
    <property type="entry name" value="DUF6461"/>
</dbReference>
<sequence>MIRNPDKYAWLTEAADGSTFTYVHGLTPEQVVTRLGGRPEDFTPETLDALGNADGRGPGAFLGVTTIGDWAFVVEPYWHTIAEEMIMPLSAGTRLVSHHSLGVKGLDHFFWVDDRQLRFCFIAQEGYAEEVPDELVETMDQIDSLYPPLADPSDGPMFLLTEHLTGITLTPQLLNESTYLWGTVPEPRSWMFPSPW</sequence>
<proteinExistence type="predicted"/>